<dbReference type="CDD" id="cd11477">
    <property type="entry name" value="SLC5sbd_u1"/>
    <property type="match status" value="1"/>
</dbReference>
<organism evidence="9 10">
    <name type="scientific">Gemmatirosa kalamazoonensis</name>
    <dbReference type="NCBI Taxonomy" id="861299"/>
    <lineage>
        <taxon>Bacteria</taxon>
        <taxon>Pseudomonadati</taxon>
        <taxon>Gemmatimonadota</taxon>
        <taxon>Gemmatimonadia</taxon>
        <taxon>Gemmatimonadales</taxon>
        <taxon>Gemmatimonadaceae</taxon>
        <taxon>Gemmatirosa</taxon>
    </lineage>
</organism>
<feature type="transmembrane region" description="Helical" evidence="8">
    <location>
        <begin position="158"/>
        <end position="179"/>
    </location>
</feature>
<dbReference type="Gene3D" id="1.20.1730.10">
    <property type="entry name" value="Sodium/glucose cotransporter"/>
    <property type="match status" value="1"/>
</dbReference>
<feature type="transmembrane region" description="Helical" evidence="8">
    <location>
        <begin position="534"/>
        <end position="556"/>
    </location>
</feature>
<dbReference type="EMBL" id="CP007128">
    <property type="protein sequence ID" value="AHG89738.1"/>
    <property type="molecule type" value="Genomic_DNA"/>
</dbReference>
<evidence type="ECO:0000256" key="4">
    <source>
        <dbReference type="ARBA" id="ARBA00022989"/>
    </source>
</evidence>
<keyword evidence="4 8" id="KW-1133">Transmembrane helix</keyword>
<feature type="transmembrane region" description="Helical" evidence="8">
    <location>
        <begin position="127"/>
        <end position="146"/>
    </location>
</feature>
<feature type="transmembrane region" description="Helical" evidence="8">
    <location>
        <begin position="38"/>
        <end position="58"/>
    </location>
</feature>
<keyword evidence="3 8" id="KW-0812">Transmembrane</keyword>
<comment type="subcellular location">
    <subcellularLocation>
        <location evidence="1">Membrane</location>
        <topology evidence="1">Multi-pass membrane protein</topology>
    </subcellularLocation>
</comment>
<dbReference type="GO" id="GO:0005886">
    <property type="term" value="C:plasma membrane"/>
    <property type="evidence" value="ECO:0007669"/>
    <property type="project" value="TreeGrafter"/>
</dbReference>
<keyword evidence="5 8" id="KW-0472">Membrane</keyword>
<dbReference type="STRING" id="861299.J421_2201"/>
<dbReference type="HOGENOM" id="CLU_019510_0_0_0"/>
<dbReference type="PANTHER" id="PTHR11819">
    <property type="entry name" value="SOLUTE CARRIER FAMILY 5"/>
    <property type="match status" value="1"/>
</dbReference>
<dbReference type="Proteomes" id="UP000019151">
    <property type="component" value="Chromosome"/>
</dbReference>
<evidence type="ECO:0000256" key="1">
    <source>
        <dbReference type="ARBA" id="ARBA00004141"/>
    </source>
</evidence>
<dbReference type="RefSeq" id="WP_025411226.1">
    <property type="nucleotide sequence ID" value="NZ_CP007128.1"/>
</dbReference>
<evidence type="ECO:0000256" key="6">
    <source>
        <dbReference type="RuleBase" id="RU362091"/>
    </source>
</evidence>
<evidence type="ECO:0000313" key="10">
    <source>
        <dbReference type="Proteomes" id="UP000019151"/>
    </source>
</evidence>
<feature type="transmembrane region" description="Helical" evidence="8">
    <location>
        <begin position="233"/>
        <end position="253"/>
    </location>
</feature>
<feature type="transmembrane region" description="Helical" evidence="8">
    <location>
        <begin position="447"/>
        <end position="466"/>
    </location>
</feature>
<dbReference type="GO" id="GO:0005412">
    <property type="term" value="F:D-glucose:sodium symporter activity"/>
    <property type="evidence" value="ECO:0007669"/>
    <property type="project" value="TreeGrafter"/>
</dbReference>
<name>W0RK12_9BACT</name>
<proteinExistence type="inferred from homology"/>
<protein>
    <submittedName>
        <fullName evidence="9">Na+/solute symporter</fullName>
    </submittedName>
</protein>
<gene>
    <name evidence="9" type="ORF">J421_2201</name>
</gene>
<evidence type="ECO:0000256" key="8">
    <source>
        <dbReference type="SAM" id="Phobius"/>
    </source>
</evidence>
<feature type="transmembrane region" description="Helical" evidence="8">
    <location>
        <begin position="415"/>
        <end position="435"/>
    </location>
</feature>
<feature type="transmembrane region" description="Helical" evidence="8">
    <location>
        <begin position="472"/>
        <end position="492"/>
    </location>
</feature>
<dbReference type="PANTHER" id="PTHR11819:SF77">
    <property type="entry name" value="SODIUM_GLUCOSE COTRANSPORT PROTEIN"/>
    <property type="match status" value="1"/>
</dbReference>
<dbReference type="KEGG" id="gba:J421_2201"/>
<feature type="transmembrane region" description="Helical" evidence="8">
    <location>
        <begin position="186"/>
        <end position="204"/>
    </location>
</feature>
<reference evidence="9 10" key="1">
    <citation type="journal article" date="2014" name="Genome Announc.">
        <title>Genome Sequence and Methylome of Soil Bacterium Gemmatirosa kalamazoonensis KBS708T, a Member of the Rarely Cultivated Gemmatimonadetes Phylum.</title>
        <authorList>
            <person name="Debruyn J.M."/>
            <person name="Radosevich M."/>
            <person name="Wommack K.E."/>
            <person name="Polson S.W."/>
            <person name="Hauser L.J."/>
            <person name="Fawaz M.N."/>
            <person name="Korlach J."/>
            <person name="Tsai Y.C."/>
        </authorList>
    </citation>
    <scope>NUCLEOTIDE SEQUENCE [LARGE SCALE GENOMIC DNA]</scope>
    <source>
        <strain evidence="9 10">KBS708</strain>
    </source>
</reference>
<feature type="region of interest" description="Disordered" evidence="7">
    <location>
        <begin position="591"/>
        <end position="611"/>
    </location>
</feature>
<comment type="similarity">
    <text evidence="2 6">Belongs to the sodium:solute symporter (SSF) (TC 2.A.21) family.</text>
</comment>
<evidence type="ECO:0000256" key="2">
    <source>
        <dbReference type="ARBA" id="ARBA00006434"/>
    </source>
</evidence>
<dbReference type="InterPro" id="IPR001734">
    <property type="entry name" value="Na/solute_symporter"/>
</dbReference>
<evidence type="ECO:0000256" key="5">
    <source>
        <dbReference type="ARBA" id="ARBA00023136"/>
    </source>
</evidence>
<dbReference type="Pfam" id="PF00474">
    <property type="entry name" value="SSF"/>
    <property type="match status" value="1"/>
</dbReference>
<dbReference type="InterPro" id="IPR038377">
    <property type="entry name" value="Na/Glc_symporter_sf"/>
</dbReference>
<sequence>MSLTTLDWVIVGISIVISFIPALVLMRRAGRSTSEFFTSGRAAPWWLIGVSMVATTFSTDTPNLVTNFVREGGVAGNWAWWSFLLTGMATVFFYARLWRRSGVLTDLELYELRYSGRAATLVRGFRAVYLGLFFNCIIMATVNLAAAKISAVLLGWPMWRTLAVCAVLSIAFASAAGLWGLLVEEFIQFGIAMTGSFAAAWFALHRPEVGGLAGLVSHARPAMLGFLPDFADWSTAVVIFVIPLTVQWWSVWYPGAEPGGGSYIAQRMLAARSERDALGGTLLFNVAHYALRSWPWIIVALSSTLVYPSLADLRVALPYVDPRLVGHDMAYPAMLRFLPAGWLGLMIAGLLAAYRSTISTHLNWGTSYLVHDMYRRFVRPDADERHYVAVGRLVTALLMIVAALVTFVLDTARDSFNLMMSIGAGTGLIYLLRWFWWRINAWSEISAMVSSFLVALGFFIAGRSGAAVPAHVSLLVTVAVTSVVWIGTTLLTRPTDHDTLVRFYERVRPAGPGWARVRAASGLAPSPDSLPQQFLAWTVGCVFVYASLFAAGSWLYGRVGPAVGLTIVAVASGLLLARLVASMFRAGDEGPMRGEELGTSSSSRYDHVHRP</sequence>
<dbReference type="OrthoDB" id="9814523at2"/>
<dbReference type="eggNOG" id="COG0591">
    <property type="taxonomic scope" value="Bacteria"/>
</dbReference>
<evidence type="ECO:0000256" key="7">
    <source>
        <dbReference type="SAM" id="MobiDB-lite"/>
    </source>
</evidence>
<feature type="transmembrane region" description="Helical" evidence="8">
    <location>
        <begin position="78"/>
        <end position="95"/>
    </location>
</feature>
<feature type="transmembrane region" description="Helical" evidence="8">
    <location>
        <begin position="562"/>
        <end position="584"/>
    </location>
</feature>
<evidence type="ECO:0000256" key="3">
    <source>
        <dbReference type="ARBA" id="ARBA00022692"/>
    </source>
</evidence>
<dbReference type="AlphaFoldDB" id="W0RK12"/>
<feature type="transmembrane region" description="Helical" evidence="8">
    <location>
        <begin position="389"/>
        <end position="409"/>
    </location>
</feature>
<accession>W0RK12</accession>
<dbReference type="InParanoid" id="W0RK12"/>
<dbReference type="PATRIC" id="fig|861299.3.peg.2238"/>
<dbReference type="PROSITE" id="PS50283">
    <property type="entry name" value="NA_SOLUT_SYMP_3"/>
    <property type="match status" value="1"/>
</dbReference>
<evidence type="ECO:0000313" key="9">
    <source>
        <dbReference type="EMBL" id="AHG89738.1"/>
    </source>
</evidence>
<feature type="transmembrane region" description="Helical" evidence="8">
    <location>
        <begin position="330"/>
        <end position="354"/>
    </location>
</feature>
<keyword evidence="10" id="KW-1185">Reference proteome</keyword>
<feature type="transmembrane region" description="Helical" evidence="8">
    <location>
        <begin position="6"/>
        <end position="26"/>
    </location>
</feature>